<feature type="region of interest" description="Disordered" evidence="1">
    <location>
        <begin position="37"/>
        <end position="57"/>
    </location>
</feature>
<reference evidence="2 3" key="1">
    <citation type="journal article" date="2021" name="BMC Genomics">
        <title>Datura genome reveals duplications of psychoactive alkaloid biosynthetic genes and high mutation rate following tissue culture.</title>
        <authorList>
            <person name="Rajewski A."/>
            <person name="Carter-House D."/>
            <person name="Stajich J."/>
            <person name="Litt A."/>
        </authorList>
    </citation>
    <scope>NUCLEOTIDE SEQUENCE [LARGE SCALE GENOMIC DNA]</scope>
    <source>
        <strain evidence="2">AR-01</strain>
    </source>
</reference>
<comment type="caution">
    <text evidence="2">The sequence shown here is derived from an EMBL/GenBank/DDBJ whole genome shotgun (WGS) entry which is preliminary data.</text>
</comment>
<dbReference type="Proteomes" id="UP000823775">
    <property type="component" value="Unassembled WGS sequence"/>
</dbReference>
<gene>
    <name evidence="2" type="ORF">HAX54_013741</name>
</gene>
<proteinExistence type="predicted"/>
<accession>A0ABS8Y3X6</accession>
<protein>
    <submittedName>
        <fullName evidence="2">Uncharacterized protein</fullName>
    </submittedName>
</protein>
<keyword evidence="3" id="KW-1185">Reference proteome</keyword>
<evidence type="ECO:0000313" key="2">
    <source>
        <dbReference type="EMBL" id="MCE5165989.1"/>
    </source>
</evidence>
<dbReference type="EMBL" id="JACEIK010018337">
    <property type="protein sequence ID" value="MCE5165989.1"/>
    <property type="molecule type" value="Genomic_DNA"/>
</dbReference>
<organism evidence="2 3">
    <name type="scientific">Datura stramonium</name>
    <name type="common">Jimsonweed</name>
    <name type="synonym">Common thornapple</name>
    <dbReference type="NCBI Taxonomy" id="4076"/>
    <lineage>
        <taxon>Eukaryota</taxon>
        <taxon>Viridiplantae</taxon>
        <taxon>Streptophyta</taxon>
        <taxon>Embryophyta</taxon>
        <taxon>Tracheophyta</taxon>
        <taxon>Spermatophyta</taxon>
        <taxon>Magnoliopsida</taxon>
        <taxon>eudicotyledons</taxon>
        <taxon>Gunneridae</taxon>
        <taxon>Pentapetalae</taxon>
        <taxon>asterids</taxon>
        <taxon>lamiids</taxon>
        <taxon>Solanales</taxon>
        <taxon>Solanaceae</taxon>
        <taxon>Solanoideae</taxon>
        <taxon>Datureae</taxon>
        <taxon>Datura</taxon>
    </lineage>
</organism>
<sequence>MREALALQCYQKRDAVGDWAQCQARGALPSARRGSMFGAIPGARHRPPSATVCATRP</sequence>
<evidence type="ECO:0000313" key="3">
    <source>
        <dbReference type="Proteomes" id="UP000823775"/>
    </source>
</evidence>
<name>A0ABS8Y3X6_DATST</name>
<evidence type="ECO:0000256" key="1">
    <source>
        <dbReference type="SAM" id="MobiDB-lite"/>
    </source>
</evidence>